<dbReference type="RefSeq" id="WP_309727355.1">
    <property type="nucleotide sequence ID" value="NZ_JAVDQA010000002.1"/>
</dbReference>
<dbReference type="NCBIfam" id="NF033711">
    <property type="entry name" value="T9SS_PorQ"/>
    <property type="match status" value="1"/>
</dbReference>
<gene>
    <name evidence="2" type="ORF">GGR31_001077</name>
</gene>
<sequence length="340" mass="38265">MAKNRVLFLLLIFFCSTAIAQIGGKYTYQFLNLVASPRQAALGGKNFTIYDYDPTSAIFNPATINAKMDNQLSVNYVNYLGDVNYGTASYAYLYDRRTQVFHTSVNYINYGTFDGYNEFGESTGEFGGGEVALSFGYAYNIPFSDFYIGANLKLISSKLEQYTSLGGAVDLGITYYYEDWDLVVSGVVRNAGTQFTAYDEVYEKLPLEVGLGISQQVKDIPIRWHVTLENLQQWKLAFRNTARDETDLEGNVQANDPGFFNNILRHTILGVELFPEGGFNIRLGYNFRRGEELRIEDQRSFAGLSGGFSVKFNKLRLSYTYARYNSAASSSFFGLNLDLN</sequence>
<feature type="chain" id="PRO_5047257914" description="Penicillin-binding protein" evidence="1">
    <location>
        <begin position="21"/>
        <end position="340"/>
    </location>
</feature>
<dbReference type="EMBL" id="JAVDQA010000002">
    <property type="protein sequence ID" value="MDR6300446.1"/>
    <property type="molecule type" value="Genomic_DNA"/>
</dbReference>
<evidence type="ECO:0008006" key="4">
    <source>
        <dbReference type="Google" id="ProtNLM"/>
    </source>
</evidence>
<evidence type="ECO:0000313" key="3">
    <source>
        <dbReference type="Proteomes" id="UP001257659"/>
    </source>
</evidence>
<dbReference type="Proteomes" id="UP001257659">
    <property type="component" value="Unassembled WGS sequence"/>
</dbReference>
<proteinExistence type="predicted"/>
<evidence type="ECO:0000313" key="2">
    <source>
        <dbReference type="EMBL" id="MDR6300446.1"/>
    </source>
</evidence>
<accession>A0ABU1K4D4</accession>
<protein>
    <recommendedName>
        <fullName evidence="4">Penicillin-binding protein</fullName>
    </recommendedName>
</protein>
<evidence type="ECO:0000256" key="1">
    <source>
        <dbReference type="SAM" id="SignalP"/>
    </source>
</evidence>
<reference evidence="2 3" key="1">
    <citation type="submission" date="2023-07" db="EMBL/GenBank/DDBJ databases">
        <title>Genomic Encyclopedia of Type Strains, Phase IV (KMG-IV): sequencing the most valuable type-strain genomes for metagenomic binning, comparative biology and taxonomic classification.</title>
        <authorList>
            <person name="Goeker M."/>
        </authorList>
    </citation>
    <scope>NUCLEOTIDE SEQUENCE [LARGE SCALE GENOMIC DNA]</scope>
    <source>
        <strain evidence="2 3">DSM 102814</strain>
    </source>
</reference>
<feature type="signal peptide" evidence="1">
    <location>
        <begin position="1"/>
        <end position="20"/>
    </location>
</feature>
<keyword evidence="1" id="KW-0732">Signal</keyword>
<organism evidence="2 3">
    <name type="scientific">Mesonia maritima</name>
    <dbReference type="NCBI Taxonomy" id="1793873"/>
    <lineage>
        <taxon>Bacteria</taxon>
        <taxon>Pseudomonadati</taxon>
        <taxon>Bacteroidota</taxon>
        <taxon>Flavobacteriia</taxon>
        <taxon>Flavobacteriales</taxon>
        <taxon>Flavobacteriaceae</taxon>
        <taxon>Mesonia</taxon>
    </lineage>
</organism>
<name>A0ABU1K4D4_9FLAO</name>
<keyword evidence="3" id="KW-1185">Reference proteome</keyword>
<comment type="caution">
    <text evidence="2">The sequence shown here is derived from an EMBL/GenBank/DDBJ whole genome shotgun (WGS) entry which is preliminary data.</text>
</comment>
<dbReference type="NCBIfam" id="NF033709">
    <property type="entry name" value="PorV_fam"/>
    <property type="match status" value="1"/>
</dbReference>